<keyword evidence="2" id="KW-1185">Reference proteome</keyword>
<accession>A0ABR9NY26</accession>
<dbReference type="EMBL" id="JADBFD010000022">
    <property type="protein sequence ID" value="MBE2889137.1"/>
    <property type="molecule type" value="Genomic_DNA"/>
</dbReference>
<comment type="caution">
    <text evidence="1">The sequence shown here is derived from an EMBL/GenBank/DDBJ whole genome shotgun (WGS) entry which is preliminary data.</text>
</comment>
<proteinExistence type="predicted"/>
<reference evidence="1 2" key="1">
    <citation type="submission" date="2020-10" db="EMBL/GenBank/DDBJ databases">
        <title>Investigation of anaerobic biodegradation of phenanthrene by a sulfate-dependent Geobacter anodireducens strain PheS2.</title>
        <authorList>
            <person name="Zhang Z."/>
        </authorList>
    </citation>
    <scope>NUCLEOTIDE SEQUENCE [LARGE SCALE GENOMIC DNA]</scope>
    <source>
        <strain evidence="1 2">PheS2</strain>
    </source>
</reference>
<protein>
    <submittedName>
        <fullName evidence="1">Helix-turn-helix domain-containing protein</fullName>
    </submittedName>
</protein>
<name>A0ABR9NY26_9BACT</name>
<evidence type="ECO:0000313" key="1">
    <source>
        <dbReference type="EMBL" id="MBE2889137.1"/>
    </source>
</evidence>
<evidence type="ECO:0000313" key="2">
    <source>
        <dbReference type="Proteomes" id="UP000618926"/>
    </source>
</evidence>
<gene>
    <name evidence="1" type="ORF">IIE05_14320</name>
</gene>
<sequence>MPTNTTVKADSEEIFDVPRLATYLKVDKSWVYKQVQYKAIPHFHAGRYPRFYKSHIDKWTKEQATPAVGIPFQKNKLSRAA</sequence>
<organism evidence="1 2">
    <name type="scientific">Geobacter anodireducens</name>
    <dbReference type="NCBI Taxonomy" id="1340425"/>
    <lineage>
        <taxon>Bacteria</taxon>
        <taxon>Pseudomonadati</taxon>
        <taxon>Thermodesulfobacteriota</taxon>
        <taxon>Desulfuromonadia</taxon>
        <taxon>Geobacterales</taxon>
        <taxon>Geobacteraceae</taxon>
        <taxon>Geobacter</taxon>
    </lineage>
</organism>
<dbReference type="Proteomes" id="UP000618926">
    <property type="component" value="Unassembled WGS sequence"/>
</dbReference>